<keyword evidence="5" id="KW-0812">Transmembrane</keyword>
<evidence type="ECO:0000256" key="2">
    <source>
        <dbReference type="ARBA" id="ARBA00022840"/>
    </source>
</evidence>
<dbReference type="PANTHER" id="PTHR42749:SF1">
    <property type="entry name" value="CELL SHAPE-DETERMINING PROTEIN MREB"/>
    <property type="match status" value="1"/>
</dbReference>
<dbReference type="Gene3D" id="3.90.640.10">
    <property type="entry name" value="Actin, Chain A, domain 4"/>
    <property type="match status" value="1"/>
</dbReference>
<accession>A0ABS6HZQ8</accession>
<organism evidence="6 7">
    <name type="scientific">Mycolicibacterium goodii</name>
    <name type="common">Mycobacterium goodii</name>
    <dbReference type="NCBI Taxonomy" id="134601"/>
    <lineage>
        <taxon>Bacteria</taxon>
        <taxon>Bacillati</taxon>
        <taxon>Actinomycetota</taxon>
        <taxon>Actinomycetes</taxon>
        <taxon>Mycobacteriales</taxon>
        <taxon>Mycobacteriaceae</taxon>
        <taxon>Mycolicibacterium</taxon>
    </lineage>
</organism>
<keyword evidence="5" id="KW-1133">Transmembrane helix</keyword>
<evidence type="ECO:0000256" key="3">
    <source>
        <dbReference type="ARBA" id="ARBA00023186"/>
    </source>
</evidence>
<evidence type="ECO:0000256" key="1">
    <source>
        <dbReference type="ARBA" id="ARBA00022741"/>
    </source>
</evidence>
<protein>
    <submittedName>
        <fullName evidence="6">Hsp70 family protein</fullName>
    </submittedName>
</protein>
<feature type="compositionally biased region" description="Low complexity" evidence="4">
    <location>
        <begin position="469"/>
        <end position="483"/>
    </location>
</feature>
<dbReference type="Gene3D" id="3.30.420.40">
    <property type="match status" value="2"/>
</dbReference>
<keyword evidence="7" id="KW-1185">Reference proteome</keyword>
<evidence type="ECO:0000313" key="6">
    <source>
        <dbReference type="EMBL" id="MBU8826808.1"/>
    </source>
</evidence>
<evidence type="ECO:0000256" key="5">
    <source>
        <dbReference type="SAM" id="Phobius"/>
    </source>
</evidence>
<evidence type="ECO:0000256" key="4">
    <source>
        <dbReference type="SAM" id="MobiDB-lite"/>
    </source>
</evidence>
<reference evidence="6 7" key="1">
    <citation type="submission" date="2021-05" db="EMBL/GenBank/DDBJ databases">
        <title>Draft Genome Sequences of Clinical Respiratory Isolates of Mycobacterium goodii Recovered in Ireland.</title>
        <authorList>
            <person name="Flanagan P.R."/>
            <person name="Mok S."/>
            <person name="Roycroft E."/>
            <person name="Rogers T.R."/>
            <person name="Fitzgibbon M."/>
        </authorList>
    </citation>
    <scope>NUCLEOTIDE SEQUENCE [LARGE SCALE GENOMIC DNA]</scope>
    <source>
        <strain evidence="6 7">14IE55</strain>
    </source>
</reference>
<proteinExistence type="predicted"/>
<feature type="compositionally biased region" description="Pro residues" evidence="4">
    <location>
        <begin position="511"/>
        <end position="533"/>
    </location>
</feature>
<evidence type="ECO:0000313" key="7">
    <source>
        <dbReference type="Proteomes" id="UP000696413"/>
    </source>
</evidence>
<keyword evidence="5" id="KW-0472">Membrane</keyword>
<keyword evidence="2" id="KW-0067">ATP-binding</keyword>
<dbReference type="Proteomes" id="UP000696413">
    <property type="component" value="Unassembled WGS sequence"/>
</dbReference>
<dbReference type="Pfam" id="PF00012">
    <property type="entry name" value="HSP70"/>
    <property type="match status" value="1"/>
</dbReference>
<dbReference type="SUPFAM" id="SSF53067">
    <property type="entry name" value="Actin-like ATPase domain"/>
    <property type="match status" value="1"/>
</dbReference>
<sequence>MRDCLGLSVGTTNLVAVIDQAPVIRRAVLTLYPHRGPEVGAPPDERARDGLTISDFVARIGDPVPIIAADGSAHRAEHVLAAAVGEMSRLAAPDRRPENQVLAVPAHWHPAAYDAARAALPGVRVVSDAVAALTAIQTHPGLPARGIVALCDFGASGTTLTLADAATGFAPLATVRHEDFSGDLVDQEILRRVLADLDAEPSGTAAVSALAALRDQCRLAKERLSYEGATGLPGIAPGSTIRLTRADVEAVVAQPLGGVVDALHDVLRRNGVHPSQLAALVTVGGGARIPFVTQRLSEEFRMPVTTVVQSQVIAAIGAALLAHRGEDQTVTRRVVPVTPEPQSTADAFATTGWAPPLAWSAVDDTADAGAEAVTAGSARPDLVFVEPPEVTPEPARPWYRRGGVVLYAAAFLAVVGTVGLVYSVRADRLDAAAAIAPLAPQTVPAESPLAQSLPAPPTRTVVVQDPAAPVAPAHSAPRPAAAPRLVQSGQVAQQAAPRVPSRPAPRAAAPAPRPAPPPAAAPVPQWPVLPQLPIPTFVLPSPPSSTPSPSPTPTAAPTQEPSPAPEPTQEPEPTSAPEPEPTATPQPTPPAEPEPEPTPQPEPEPEPTTQTPAPPVE</sequence>
<feature type="compositionally biased region" description="Pro residues" evidence="4">
    <location>
        <begin position="540"/>
        <end position="602"/>
    </location>
</feature>
<gene>
    <name evidence="6" type="ORF">KL859_28530</name>
</gene>
<dbReference type="PANTHER" id="PTHR42749">
    <property type="entry name" value="CELL SHAPE-DETERMINING PROTEIN MREB"/>
    <property type="match status" value="1"/>
</dbReference>
<keyword evidence="1" id="KW-0547">Nucleotide-binding</keyword>
<dbReference type="InterPro" id="IPR013126">
    <property type="entry name" value="Hsp_70_fam"/>
</dbReference>
<name>A0ABS6HZQ8_MYCGD</name>
<feature type="region of interest" description="Disordered" evidence="4">
    <location>
        <begin position="469"/>
        <end position="617"/>
    </location>
</feature>
<feature type="transmembrane region" description="Helical" evidence="5">
    <location>
        <begin position="404"/>
        <end position="424"/>
    </location>
</feature>
<comment type="caution">
    <text evidence="6">The sequence shown here is derived from an EMBL/GenBank/DDBJ whole genome shotgun (WGS) entry which is preliminary data.</text>
</comment>
<feature type="compositionally biased region" description="Low complexity" evidence="4">
    <location>
        <begin position="492"/>
        <end position="510"/>
    </location>
</feature>
<dbReference type="RefSeq" id="WP_214395992.1">
    <property type="nucleotide sequence ID" value="NZ_JAHBOL010000036.1"/>
</dbReference>
<dbReference type="EMBL" id="JAHBOM010000030">
    <property type="protein sequence ID" value="MBU8826808.1"/>
    <property type="molecule type" value="Genomic_DNA"/>
</dbReference>
<dbReference type="InterPro" id="IPR043129">
    <property type="entry name" value="ATPase_NBD"/>
</dbReference>
<keyword evidence="3" id="KW-0143">Chaperone</keyword>